<dbReference type="Pfam" id="PF05193">
    <property type="entry name" value="Peptidase_M16_C"/>
    <property type="match status" value="1"/>
</dbReference>
<dbReference type="GO" id="GO:0006508">
    <property type="term" value="P:proteolysis"/>
    <property type="evidence" value="ECO:0007669"/>
    <property type="project" value="UniProtKB-KW"/>
</dbReference>
<comment type="similarity">
    <text evidence="4 14">Belongs to the peptidase M16 family.</text>
</comment>
<evidence type="ECO:0000256" key="6">
    <source>
        <dbReference type="ARBA" id="ARBA00022670"/>
    </source>
</evidence>
<protein>
    <recommendedName>
        <fullName evidence="5">mitochondrial processing peptidase</fullName>
        <ecNumber evidence="5">3.4.24.64</ecNumber>
    </recommendedName>
    <alternativeName>
        <fullName evidence="13">Beta-MPP</fullName>
    </alternativeName>
</protein>
<evidence type="ECO:0000259" key="15">
    <source>
        <dbReference type="Pfam" id="PF00675"/>
    </source>
</evidence>
<evidence type="ECO:0000256" key="11">
    <source>
        <dbReference type="ARBA" id="ARBA00023049"/>
    </source>
</evidence>
<accession>A0AA86SQS4</accession>
<dbReference type="InterPro" id="IPR011765">
    <property type="entry name" value="Pept_M16_N"/>
</dbReference>
<keyword evidence="10" id="KW-0809">Transit peptide</keyword>
<comment type="subcellular location">
    <subcellularLocation>
        <location evidence="3">Mitochondrion</location>
    </subcellularLocation>
</comment>
<evidence type="ECO:0000313" key="18">
    <source>
        <dbReference type="Proteomes" id="UP001189624"/>
    </source>
</evidence>
<evidence type="ECO:0000256" key="14">
    <source>
        <dbReference type="RuleBase" id="RU004447"/>
    </source>
</evidence>
<name>A0AA86SQS4_9FABA</name>
<keyword evidence="11" id="KW-0482">Metalloprotease</keyword>
<comment type="catalytic activity">
    <reaction evidence="1">
        <text>Release of N-terminal transit peptides from precursor proteins imported into the mitochondrion, typically with Arg in position P2.</text>
        <dbReference type="EC" id="3.4.24.64"/>
    </reaction>
</comment>
<dbReference type="AlphaFoldDB" id="A0AA86SQS4"/>
<dbReference type="FunFam" id="3.30.830.10:FF:000001">
    <property type="entry name" value="Mitochondrial-processing peptidase subunit beta, mitochondrial"/>
    <property type="match status" value="1"/>
</dbReference>
<dbReference type="Gene3D" id="3.30.830.10">
    <property type="entry name" value="Metalloenzyme, LuxS/M16 peptidase-like"/>
    <property type="match status" value="2"/>
</dbReference>
<sequence>MASNNLLTVTRRLRLRLRLPLSTRPFSAAPATSSLPAPPPPNAMLYDRLSAATNAKLRRLEHPDPRFLKYGSPVPSTADHTRVLGAPMTRVTTLPSGLRVATESSLAARTATVGVWIDAGSRFETEETNGTAHFLEHMIFKGTAKRTVRELEEEIENMGGHLNAYTSREQTTYYAKVTDKDVPKALDILADILQNSKFDDNRIIRERDVILREMEEVEEQMEEVVFDHLHATAFQYSPLGRTILGPAQNIETITKAHLQNYIQTHYTAPRMVVAASGAVKHEDIVEQVKTLFSKLSTDPTTASQLVAKEPAIFTGSEVRILDDDIPLAQFAVAFEGAAWTDPDSVALMVMQAMLGSWNKSTGGGKHMGSELAQRVGINEVAESMMAFNTNYKDTGLFGVFAVAKKDCLDDLSYAIMKETTKLAYRVSEDDVTRARNQLKSSLLLHIDGTSPVAEDIGRQLLTYGRRIPFAELFARIDAVDASTIKRVANRFIYDKDIVIAAMGPIQRLPDYNWFRRRTYWNRY</sequence>
<evidence type="ECO:0000256" key="2">
    <source>
        <dbReference type="ARBA" id="ARBA00001947"/>
    </source>
</evidence>
<dbReference type="EMBL" id="OY731401">
    <property type="protein sequence ID" value="CAJ1949593.1"/>
    <property type="molecule type" value="Genomic_DNA"/>
</dbReference>
<keyword evidence="9" id="KW-0862">Zinc</keyword>
<dbReference type="InterPro" id="IPR007863">
    <property type="entry name" value="Peptidase_M16_C"/>
</dbReference>
<evidence type="ECO:0000256" key="3">
    <source>
        <dbReference type="ARBA" id="ARBA00004173"/>
    </source>
</evidence>
<dbReference type="Gramene" id="rna-AYBTSS11_LOCUS13801">
    <property type="protein sequence ID" value="CAJ1949593.1"/>
    <property type="gene ID" value="gene-AYBTSS11_LOCUS13801"/>
</dbReference>
<dbReference type="Pfam" id="PF00675">
    <property type="entry name" value="Peptidase_M16"/>
    <property type="match status" value="1"/>
</dbReference>
<evidence type="ECO:0000256" key="12">
    <source>
        <dbReference type="ARBA" id="ARBA00023128"/>
    </source>
</evidence>
<comment type="cofactor">
    <cofactor evidence="2">
        <name>Zn(2+)</name>
        <dbReference type="ChEBI" id="CHEBI:29105"/>
    </cofactor>
</comment>
<evidence type="ECO:0000256" key="13">
    <source>
        <dbReference type="ARBA" id="ARBA00031018"/>
    </source>
</evidence>
<keyword evidence="7" id="KW-0479">Metal-binding</keyword>
<feature type="domain" description="Peptidase M16 C-terminal" evidence="16">
    <location>
        <begin position="252"/>
        <end position="438"/>
    </location>
</feature>
<dbReference type="InterPro" id="IPR050361">
    <property type="entry name" value="MPP/UQCRC_Complex"/>
</dbReference>
<keyword evidence="6" id="KW-0645">Protease</keyword>
<dbReference type="InterPro" id="IPR011249">
    <property type="entry name" value="Metalloenz_LuxS/M16"/>
</dbReference>
<dbReference type="PANTHER" id="PTHR11851">
    <property type="entry name" value="METALLOPROTEASE"/>
    <property type="match status" value="1"/>
</dbReference>
<feature type="domain" description="Peptidase M16 N-terminal" evidence="15">
    <location>
        <begin position="99"/>
        <end position="246"/>
    </location>
</feature>
<organism evidence="17 18">
    <name type="scientific">Sphenostylis stenocarpa</name>
    <dbReference type="NCBI Taxonomy" id="92480"/>
    <lineage>
        <taxon>Eukaryota</taxon>
        <taxon>Viridiplantae</taxon>
        <taxon>Streptophyta</taxon>
        <taxon>Embryophyta</taxon>
        <taxon>Tracheophyta</taxon>
        <taxon>Spermatophyta</taxon>
        <taxon>Magnoliopsida</taxon>
        <taxon>eudicotyledons</taxon>
        <taxon>Gunneridae</taxon>
        <taxon>Pentapetalae</taxon>
        <taxon>rosids</taxon>
        <taxon>fabids</taxon>
        <taxon>Fabales</taxon>
        <taxon>Fabaceae</taxon>
        <taxon>Papilionoideae</taxon>
        <taxon>50 kb inversion clade</taxon>
        <taxon>NPAAA clade</taxon>
        <taxon>indigoferoid/millettioid clade</taxon>
        <taxon>Phaseoleae</taxon>
        <taxon>Sphenostylis</taxon>
    </lineage>
</organism>
<dbReference type="PANTHER" id="PTHR11851:SF149">
    <property type="entry name" value="GH01077P"/>
    <property type="match status" value="1"/>
</dbReference>
<evidence type="ECO:0000259" key="16">
    <source>
        <dbReference type="Pfam" id="PF05193"/>
    </source>
</evidence>
<dbReference type="GO" id="GO:0046872">
    <property type="term" value="F:metal ion binding"/>
    <property type="evidence" value="ECO:0007669"/>
    <property type="project" value="UniProtKB-KW"/>
</dbReference>
<evidence type="ECO:0000256" key="9">
    <source>
        <dbReference type="ARBA" id="ARBA00022833"/>
    </source>
</evidence>
<keyword evidence="18" id="KW-1185">Reference proteome</keyword>
<reference evidence="17" key="1">
    <citation type="submission" date="2023-10" db="EMBL/GenBank/DDBJ databases">
        <authorList>
            <person name="Domelevo Entfellner J.-B."/>
        </authorList>
    </citation>
    <scope>NUCLEOTIDE SEQUENCE</scope>
</reference>
<evidence type="ECO:0000313" key="17">
    <source>
        <dbReference type="EMBL" id="CAJ1949593.1"/>
    </source>
</evidence>
<evidence type="ECO:0000256" key="7">
    <source>
        <dbReference type="ARBA" id="ARBA00022723"/>
    </source>
</evidence>
<dbReference type="GO" id="GO:0004222">
    <property type="term" value="F:metalloendopeptidase activity"/>
    <property type="evidence" value="ECO:0007669"/>
    <property type="project" value="UniProtKB-EC"/>
</dbReference>
<dbReference type="EC" id="3.4.24.64" evidence="5"/>
<proteinExistence type="inferred from homology"/>
<gene>
    <name evidence="17" type="ORF">AYBTSS11_LOCUS13801</name>
</gene>
<dbReference type="InterPro" id="IPR001431">
    <property type="entry name" value="Pept_M16_Zn_BS"/>
</dbReference>
<dbReference type="GO" id="GO:0005759">
    <property type="term" value="C:mitochondrial matrix"/>
    <property type="evidence" value="ECO:0007669"/>
    <property type="project" value="UniProtKB-ARBA"/>
</dbReference>
<keyword evidence="12" id="KW-0496">Mitochondrion</keyword>
<dbReference type="Proteomes" id="UP001189624">
    <property type="component" value="Chromosome 4"/>
</dbReference>
<evidence type="ECO:0000256" key="5">
    <source>
        <dbReference type="ARBA" id="ARBA00012299"/>
    </source>
</evidence>
<keyword evidence="8" id="KW-0378">Hydrolase</keyword>
<evidence type="ECO:0000256" key="10">
    <source>
        <dbReference type="ARBA" id="ARBA00022946"/>
    </source>
</evidence>
<evidence type="ECO:0000256" key="1">
    <source>
        <dbReference type="ARBA" id="ARBA00001098"/>
    </source>
</evidence>
<dbReference type="FunFam" id="3.30.830.10:FF:000002">
    <property type="entry name" value="Mitochondrial-processing peptidase subunit beta"/>
    <property type="match status" value="1"/>
</dbReference>
<evidence type="ECO:0000256" key="4">
    <source>
        <dbReference type="ARBA" id="ARBA00007261"/>
    </source>
</evidence>
<dbReference type="PROSITE" id="PS00143">
    <property type="entry name" value="INSULINASE"/>
    <property type="match status" value="1"/>
</dbReference>
<dbReference type="SUPFAM" id="SSF63411">
    <property type="entry name" value="LuxS/MPP-like metallohydrolase"/>
    <property type="match status" value="2"/>
</dbReference>
<evidence type="ECO:0000256" key="8">
    <source>
        <dbReference type="ARBA" id="ARBA00022801"/>
    </source>
</evidence>